<dbReference type="InterPro" id="IPR017972">
    <property type="entry name" value="Cyt_P450_CS"/>
</dbReference>
<comment type="caution">
    <text evidence="4">The sequence shown here is derived from an EMBL/GenBank/DDBJ whole genome shotgun (WGS) entry which is preliminary data.</text>
</comment>
<dbReference type="PANTHER" id="PTHR46696:SF1">
    <property type="entry name" value="CYTOCHROME P450 YJIB-RELATED"/>
    <property type="match status" value="1"/>
</dbReference>
<evidence type="ECO:0000256" key="1">
    <source>
        <dbReference type="ARBA" id="ARBA00010617"/>
    </source>
</evidence>
<dbReference type="OrthoDB" id="40089at2157"/>
<dbReference type="InterPro" id="IPR036396">
    <property type="entry name" value="Cyt_P450_sf"/>
</dbReference>
<dbReference type="GO" id="GO:0020037">
    <property type="term" value="F:heme binding"/>
    <property type="evidence" value="ECO:0007669"/>
    <property type="project" value="InterPro"/>
</dbReference>
<keyword evidence="2" id="KW-0560">Oxidoreductase</keyword>
<dbReference type="PROSITE" id="PS00086">
    <property type="entry name" value="CYTOCHROME_P450"/>
    <property type="match status" value="1"/>
</dbReference>
<dbReference type="Gene3D" id="1.10.630.10">
    <property type="entry name" value="Cytochrome P450"/>
    <property type="match status" value="1"/>
</dbReference>
<gene>
    <name evidence="4" type="ORF">DP106_14035</name>
</gene>
<dbReference type="RefSeq" id="WP_120086324.1">
    <property type="nucleotide sequence ID" value="NZ_QMDW01000033.1"/>
</dbReference>
<dbReference type="EMBL" id="QMDW01000033">
    <property type="protein sequence ID" value="RJX47777.1"/>
    <property type="molecule type" value="Genomic_DNA"/>
</dbReference>
<keyword evidence="5" id="KW-1185">Reference proteome</keyword>
<dbReference type="PANTHER" id="PTHR46696">
    <property type="entry name" value="P450, PUTATIVE (EUROFUNG)-RELATED"/>
    <property type="match status" value="1"/>
</dbReference>
<keyword evidence="2" id="KW-0349">Heme</keyword>
<name>A0A3A6QK79_9EURY</name>
<dbReference type="InterPro" id="IPR001128">
    <property type="entry name" value="Cyt_P450"/>
</dbReference>
<keyword evidence="2" id="KW-0503">Monooxygenase</keyword>
<evidence type="ECO:0008006" key="6">
    <source>
        <dbReference type="Google" id="ProtNLM"/>
    </source>
</evidence>
<keyword evidence="2" id="KW-0479">Metal-binding</keyword>
<protein>
    <recommendedName>
        <fullName evidence="6">Cytochrome P450</fullName>
    </recommendedName>
</protein>
<proteinExistence type="inferred from homology"/>
<sequence length="401" mass="44807">MASDSKVVDGEAADSLPKGLRSNEALHDPFDWYHNKRSTAPIQYDPNRGVYDVFSYELVKKGLQDAESLSRPQLTEEETDDPLSYFDTGMVWSDGPSHKQVKGELFQYFSPRMLQGIEDSIVSITESQLDTAIADTGELDLVEDFAVPVPLRVIMDFIGIPQDDHEQLLEWLETFRSVMTTEDSDKTSVKGGHMADAAEYFKNLVDERQSNPQNDLISQLSTETELTPEEIGSNCFDFALAGQGTMSELLTNAVYILDQQSYISEIDDYDLSVVLEEILRYRSPLQARARKTTDQITLGETTIPADATVILWIGAANRDPEKFEDPDMFDAFRDPDHLAFGSGSHNCIGAPIARIEAPIILETLFDRFPQVDIDYGNLIPKPKASKLGFDKMPAQFSPPSV</sequence>
<feature type="region of interest" description="Disordered" evidence="3">
    <location>
        <begin position="1"/>
        <end position="20"/>
    </location>
</feature>
<evidence type="ECO:0000313" key="5">
    <source>
        <dbReference type="Proteomes" id="UP000281564"/>
    </source>
</evidence>
<comment type="similarity">
    <text evidence="1 2">Belongs to the cytochrome P450 family.</text>
</comment>
<evidence type="ECO:0000256" key="3">
    <source>
        <dbReference type="SAM" id="MobiDB-lite"/>
    </source>
</evidence>
<evidence type="ECO:0000256" key="2">
    <source>
        <dbReference type="RuleBase" id="RU000461"/>
    </source>
</evidence>
<dbReference type="Proteomes" id="UP000281564">
    <property type="component" value="Unassembled WGS sequence"/>
</dbReference>
<dbReference type="InterPro" id="IPR002397">
    <property type="entry name" value="Cyt_P450_B"/>
</dbReference>
<dbReference type="PRINTS" id="PR00359">
    <property type="entry name" value="BP450"/>
</dbReference>
<reference evidence="4 5" key="1">
    <citation type="submission" date="2018-06" db="EMBL/GenBank/DDBJ databases">
        <title>Halonotius sp. F13-13 a new haloarchaeeon isolated from a solar saltern from Isla Cristina, Huelva, Spain.</title>
        <authorList>
            <person name="Duran-Viseras A."/>
            <person name="Sanchez-Porro C."/>
            <person name="Ventosa A."/>
        </authorList>
    </citation>
    <scope>NUCLEOTIDE SEQUENCE [LARGE SCALE GENOMIC DNA]</scope>
    <source>
        <strain evidence="4 5">CECT 7525</strain>
    </source>
</reference>
<dbReference type="AlphaFoldDB" id="A0A3A6QK79"/>
<dbReference type="GO" id="GO:0016705">
    <property type="term" value="F:oxidoreductase activity, acting on paired donors, with incorporation or reduction of molecular oxygen"/>
    <property type="evidence" value="ECO:0007669"/>
    <property type="project" value="InterPro"/>
</dbReference>
<keyword evidence="2" id="KW-0408">Iron</keyword>
<evidence type="ECO:0000313" key="4">
    <source>
        <dbReference type="EMBL" id="RJX47777.1"/>
    </source>
</evidence>
<dbReference type="GO" id="GO:0004497">
    <property type="term" value="F:monooxygenase activity"/>
    <property type="evidence" value="ECO:0007669"/>
    <property type="project" value="UniProtKB-KW"/>
</dbReference>
<accession>A0A3A6QK79</accession>
<organism evidence="4 5">
    <name type="scientific">Halonotius pteroides</name>
    <dbReference type="NCBI Taxonomy" id="268735"/>
    <lineage>
        <taxon>Archaea</taxon>
        <taxon>Methanobacteriati</taxon>
        <taxon>Methanobacteriota</taxon>
        <taxon>Stenosarchaea group</taxon>
        <taxon>Halobacteria</taxon>
        <taxon>Halobacteriales</taxon>
        <taxon>Haloferacaceae</taxon>
        <taxon>Halonotius</taxon>
    </lineage>
</organism>
<dbReference type="GO" id="GO:0005506">
    <property type="term" value="F:iron ion binding"/>
    <property type="evidence" value="ECO:0007669"/>
    <property type="project" value="InterPro"/>
</dbReference>
<dbReference type="Pfam" id="PF00067">
    <property type="entry name" value="p450"/>
    <property type="match status" value="1"/>
</dbReference>
<dbReference type="SUPFAM" id="SSF48264">
    <property type="entry name" value="Cytochrome P450"/>
    <property type="match status" value="1"/>
</dbReference>